<dbReference type="Proteomes" id="UP000295781">
    <property type="component" value="Chromosome"/>
</dbReference>
<evidence type="ECO:0000256" key="2">
    <source>
        <dbReference type="SAM" id="SignalP"/>
    </source>
</evidence>
<name>A0A4P2PZP8_SORCE</name>
<dbReference type="RefSeq" id="WP_129347326.1">
    <property type="nucleotide sequence ID" value="NZ_CP012670.1"/>
</dbReference>
<dbReference type="AlphaFoldDB" id="A0A4P2PZP8"/>
<accession>A0A4P2PZP8</accession>
<dbReference type="InterPro" id="IPR021454">
    <property type="entry name" value="DUF3105"/>
</dbReference>
<feature type="region of interest" description="Disordered" evidence="1">
    <location>
        <begin position="227"/>
        <end position="264"/>
    </location>
</feature>
<evidence type="ECO:0008006" key="5">
    <source>
        <dbReference type="Google" id="ProtNLM"/>
    </source>
</evidence>
<dbReference type="Pfam" id="PF11303">
    <property type="entry name" value="DUF3105"/>
    <property type="match status" value="1"/>
</dbReference>
<proteinExistence type="predicted"/>
<protein>
    <recommendedName>
        <fullName evidence="5">DUF3105 domain-containing protein</fullName>
    </recommendedName>
</protein>
<organism evidence="3 4">
    <name type="scientific">Sorangium cellulosum</name>
    <name type="common">Polyangium cellulosum</name>
    <dbReference type="NCBI Taxonomy" id="56"/>
    <lineage>
        <taxon>Bacteria</taxon>
        <taxon>Pseudomonadati</taxon>
        <taxon>Myxococcota</taxon>
        <taxon>Polyangia</taxon>
        <taxon>Polyangiales</taxon>
        <taxon>Polyangiaceae</taxon>
        <taxon>Sorangium</taxon>
    </lineage>
</organism>
<feature type="compositionally biased region" description="Gly residues" evidence="1">
    <location>
        <begin position="240"/>
        <end position="264"/>
    </location>
</feature>
<evidence type="ECO:0000256" key="1">
    <source>
        <dbReference type="SAM" id="MobiDB-lite"/>
    </source>
</evidence>
<dbReference type="OrthoDB" id="5515087at2"/>
<keyword evidence="2" id="KW-0732">Signal</keyword>
<feature type="signal peptide" evidence="2">
    <location>
        <begin position="1"/>
        <end position="20"/>
    </location>
</feature>
<reference evidence="3 4" key="1">
    <citation type="submission" date="2015-09" db="EMBL/GenBank/DDBJ databases">
        <title>Sorangium comparison.</title>
        <authorList>
            <person name="Zaburannyi N."/>
            <person name="Bunk B."/>
            <person name="Overmann J."/>
            <person name="Mueller R."/>
        </authorList>
    </citation>
    <scope>NUCLEOTIDE SEQUENCE [LARGE SCALE GENOMIC DNA]</scope>
    <source>
        <strain evidence="3 4">So ceGT47</strain>
    </source>
</reference>
<feature type="chain" id="PRO_5020502590" description="DUF3105 domain-containing protein" evidence="2">
    <location>
        <begin position="21"/>
        <end position="264"/>
    </location>
</feature>
<sequence length="264" mass="26157">MKRCGFGRMHLVVMTAAGLAAPLSGCGQSAPPGDGGEHAGAPGEAEIVTLFPDAAPLPGQTECKVVIRTGLTVSSAQHVSPCTPVQYATNPPSGGDHWAMWAAYKSYETPVPREIYVHSLEHGAIVLAYRCPPSGCAEVKALLEAVRAGAASDPRCLVSPGGPEARLVVTRDEALDTPVAAAAWGATYTATCLDEPSLARFVADHYAAGPEDTCSLLGAVDVDDPAGGAPSCGGAADGAATGGDATGATGGDAPGATGGGPAGP</sequence>
<dbReference type="EMBL" id="CP012670">
    <property type="protein sequence ID" value="AUX22108.1"/>
    <property type="molecule type" value="Genomic_DNA"/>
</dbReference>
<evidence type="ECO:0000313" key="3">
    <source>
        <dbReference type="EMBL" id="AUX22108.1"/>
    </source>
</evidence>
<gene>
    <name evidence="3" type="ORF">SOCEGT47_026090</name>
</gene>
<evidence type="ECO:0000313" key="4">
    <source>
        <dbReference type="Proteomes" id="UP000295781"/>
    </source>
</evidence>
<feature type="compositionally biased region" description="Low complexity" evidence="1">
    <location>
        <begin position="227"/>
        <end position="239"/>
    </location>
</feature>